<feature type="compositionally biased region" description="Polar residues" evidence="11">
    <location>
        <begin position="514"/>
        <end position="526"/>
    </location>
</feature>
<dbReference type="PROSITE" id="PS51384">
    <property type="entry name" value="FAD_FR"/>
    <property type="match status" value="1"/>
</dbReference>
<evidence type="ECO:0000256" key="13">
    <source>
        <dbReference type="SAM" id="SignalP"/>
    </source>
</evidence>
<keyword evidence="10" id="KW-0325">Glycoprotein</keyword>
<dbReference type="InterPro" id="IPR013112">
    <property type="entry name" value="FAD-bd_8"/>
</dbReference>
<comment type="subcellular location">
    <subcellularLocation>
        <location evidence="1">Membrane</location>
        <topology evidence="1">Multi-pass membrane protein</topology>
    </subcellularLocation>
</comment>
<evidence type="ECO:0000256" key="1">
    <source>
        <dbReference type="ARBA" id="ARBA00004141"/>
    </source>
</evidence>
<dbReference type="GO" id="GO:0005886">
    <property type="term" value="C:plasma membrane"/>
    <property type="evidence" value="ECO:0007669"/>
    <property type="project" value="TreeGrafter"/>
</dbReference>
<feature type="transmembrane region" description="Helical" evidence="12">
    <location>
        <begin position="350"/>
        <end position="369"/>
    </location>
</feature>
<dbReference type="OrthoDB" id="167398at2759"/>
<keyword evidence="8" id="KW-0406">Ion transport</keyword>
<feature type="region of interest" description="Disordered" evidence="11">
    <location>
        <begin position="500"/>
        <end position="526"/>
    </location>
</feature>
<comment type="similarity">
    <text evidence="2">Belongs to the ferric reductase (FRE) family.</text>
</comment>
<dbReference type="PANTHER" id="PTHR32361:SF9">
    <property type="entry name" value="FERRIC REDUCTASE TRANSMEMBRANE COMPONENT 3-RELATED"/>
    <property type="match status" value="1"/>
</dbReference>
<dbReference type="PANTHER" id="PTHR32361">
    <property type="entry name" value="FERRIC/CUPRIC REDUCTASE TRANSMEMBRANE COMPONENT"/>
    <property type="match status" value="1"/>
</dbReference>
<dbReference type="GO" id="GO:0006879">
    <property type="term" value="P:intracellular iron ion homeostasis"/>
    <property type="evidence" value="ECO:0007669"/>
    <property type="project" value="TreeGrafter"/>
</dbReference>
<sequence>MLSRMHYLLCLLFAACALAAKPLSKEVCGASCYYTLSKAKFASDNTTEQTLCTHPLRVTSTYLCIWEHCKDSEIAPGIAWWASTCKKSSKVVNLKIYESTTANVTQAYIDGLPTVEQTQKAIVDVVSRPSDSNWNQVHRTVLTYWTNIVYHQKLRWIPYAYWGLVLFLGTVSHAIASIPVKRSSQPVRKNNTGAKVKGWFHRNLMMAPTFSYHHHQPLGWFIVPLRLQSLVIAGYIITQIFMLAFHYPVFSNNIYYKTITGQVCRILGDRLGIFMTAELPLIFLFAGRSNPFVYLTGWSYRTFSIFHRWIALILTMEGIIHGCVFSAYYVNEQGWSGYHEELSTDPTFKYGLLMVISLSISAAFAFGPIRNRIYEFFKASHVSLTAIFLAALFYHIEGQFKGIYKVWVWACVGLWAGDHVFRLLRVLIMNYKSFLGQGSLALASYSEETGMIRLQVKPSINSKRQTPGTYFFVYFPGMRFWETHPFTLAGRSKQIDDISIYNSSSDQPSDKENGTQTPRVTELTSEQGDTHMTFMIRPRDGMTRRLRDKLVSKGESGPLRVRVFLEGPYGTPARLDHFDDILFIAGGSGITTVLPYLRMFFEDQDQASQPPPNVHLAWAVRDEGFIRDVLANDLRATEGSAFAASKLNMEFYITSGASGTSTPTPVSKEAGNATSDSRFKRVRPDIHTMVDNFVNQSQGRAAVFVCGPAEIADTTRQAVLRQTRKVHVDVELFEEMFVW</sequence>
<evidence type="ECO:0000313" key="16">
    <source>
        <dbReference type="Proteomes" id="UP000236546"/>
    </source>
</evidence>
<evidence type="ECO:0000256" key="11">
    <source>
        <dbReference type="SAM" id="MobiDB-lite"/>
    </source>
</evidence>
<dbReference type="GO" id="GO:0015677">
    <property type="term" value="P:copper ion import"/>
    <property type="evidence" value="ECO:0007669"/>
    <property type="project" value="TreeGrafter"/>
</dbReference>
<keyword evidence="7" id="KW-0560">Oxidoreductase</keyword>
<dbReference type="SUPFAM" id="SSF52343">
    <property type="entry name" value="Ferredoxin reductase-like, C-terminal NADP-linked domain"/>
    <property type="match status" value="1"/>
</dbReference>
<evidence type="ECO:0000259" key="14">
    <source>
        <dbReference type="PROSITE" id="PS51384"/>
    </source>
</evidence>
<feature type="chain" id="PRO_5014438737" description="FAD-binding FR-type domain-containing protein" evidence="13">
    <location>
        <begin position="20"/>
        <end position="739"/>
    </location>
</feature>
<dbReference type="CDD" id="cd06186">
    <property type="entry name" value="NOX_Duox_like_FAD_NADP"/>
    <property type="match status" value="1"/>
</dbReference>
<dbReference type="InterPro" id="IPR017927">
    <property type="entry name" value="FAD-bd_FR_type"/>
</dbReference>
<keyword evidence="5" id="KW-0249">Electron transport</keyword>
<protein>
    <recommendedName>
        <fullName evidence="14">FAD-binding FR-type domain-containing protein</fullName>
    </recommendedName>
</protein>
<comment type="caution">
    <text evidence="15">The sequence shown here is derived from an EMBL/GenBank/DDBJ whole genome shotgun (WGS) entry which is preliminary data.</text>
</comment>
<feature type="compositionally biased region" description="Low complexity" evidence="11">
    <location>
        <begin position="658"/>
        <end position="667"/>
    </location>
</feature>
<evidence type="ECO:0000256" key="3">
    <source>
        <dbReference type="ARBA" id="ARBA00022448"/>
    </source>
</evidence>
<evidence type="ECO:0000256" key="12">
    <source>
        <dbReference type="SAM" id="Phobius"/>
    </source>
</evidence>
<feature type="transmembrane region" description="Helical" evidence="12">
    <location>
        <begin position="406"/>
        <end position="424"/>
    </location>
</feature>
<dbReference type="AlphaFoldDB" id="A0A2K0TIG3"/>
<dbReference type="PROSITE" id="PS51257">
    <property type="entry name" value="PROKAR_LIPOPROTEIN"/>
    <property type="match status" value="1"/>
</dbReference>
<accession>A0A2K0TIG3</accession>
<dbReference type="Pfam" id="PF01794">
    <property type="entry name" value="Ferric_reduct"/>
    <property type="match status" value="1"/>
</dbReference>
<name>A0A2K0TIG3_9HYPO</name>
<dbReference type="EMBL" id="MTYH01000025">
    <property type="protein sequence ID" value="PNP45302.1"/>
    <property type="molecule type" value="Genomic_DNA"/>
</dbReference>
<evidence type="ECO:0000256" key="10">
    <source>
        <dbReference type="ARBA" id="ARBA00023180"/>
    </source>
</evidence>
<feature type="transmembrane region" description="Helical" evidence="12">
    <location>
        <begin position="230"/>
        <end position="250"/>
    </location>
</feature>
<gene>
    <name evidence="15" type="ORF">TGAMA5MH_03026</name>
</gene>
<keyword evidence="4 12" id="KW-0812">Transmembrane</keyword>
<keyword evidence="13" id="KW-0732">Signal</keyword>
<feature type="domain" description="FAD-binding FR-type" evidence="14">
    <location>
        <begin position="416"/>
        <end position="575"/>
    </location>
</feature>
<proteinExistence type="inferred from homology"/>
<evidence type="ECO:0000256" key="7">
    <source>
        <dbReference type="ARBA" id="ARBA00023002"/>
    </source>
</evidence>
<organism evidence="15 16">
    <name type="scientific">Trichoderma gamsii</name>
    <dbReference type="NCBI Taxonomy" id="398673"/>
    <lineage>
        <taxon>Eukaryota</taxon>
        <taxon>Fungi</taxon>
        <taxon>Dikarya</taxon>
        <taxon>Ascomycota</taxon>
        <taxon>Pezizomycotina</taxon>
        <taxon>Sordariomycetes</taxon>
        <taxon>Hypocreomycetidae</taxon>
        <taxon>Hypocreales</taxon>
        <taxon>Hypocreaceae</taxon>
        <taxon>Trichoderma</taxon>
    </lineage>
</organism>
<dbReference type="InterPro" id="IPR039261">
    <property type="entry name" value="FNR_nucleotide-bd"/>
</dbReference>
<evidence type="ECO:0000256" key="4">
    <source>
        <dbReference type="ARBA" id="ARBA00022692"/>
    </source>
</evidence>
<evidence type="ECO:0000256" key="9">
    <source>
        <dbReference type="ARBA" id="ARBA00023136"/>
    </source>
</evidence>
<keyword evidence="9 12" id="KW-0472">Membrane</keyword>
<dbReference type="SFLD" id="SFLDS00052">
    <property type="entry name" value="Ferric_Reductase_Domain"/>
    <property type="match status" value="1"/>
</dbReference>
<feature type="transmembrane region" description="Helical" evidence="12">
    <location>
        <begin position="376"/>
        <end position="394"/>
    </location>
</feature>
<evidence type="ECO:0000256" key="8">
    <source>
        <dbReference type="ARBA" id="ARBA00023065"/>
    </source>
</evidence>
<feature type="transmembrane region" description="Helical" evidence="12">
    <location>
        <begin position="159"/>
        <end position="180"/>
    </location>
</feature>
<dbReference type="SFLD" id="SFLDG01168">
    <property type="entry name" value="Ferric_reductase_subgroup_(FRE"/>
    <property type="match status" value="1"/>
</dbReference>
<dbReference type="Pfam" id="PF08022">
    <property type="entry name" value="FAD_binding_8"/>
    <property type="match status" value="2"/>
</dbReference>
<dbReference type="Gene3D" id="3.40.50.80">
    <property type="entry name" value="Nucleotide-binding domain of ferredoxin-NADP reductase (FNR) module"/>
    <property type="match status" value="1"/>
</dbReference>
<feature type="region of interest" description="Disordered" evidence="11">
    <location>
        <begin position="658"/>
        <end position="677"/>
    </location>
</feature>
<dbReference type="GO" id="GO:0000293">
    <property type="term" value="F:ferric-chelate reductase activity"/>
    <property type="evidence" value="ECO:0007669"/>
    <property type="project" value="UniProtKB-ARBA"/>
</dbReference>
<evidence type="ECO:0000256" key="6">
    <source>
        <dbReference type="ARBA" id="ARBA00022989"/>
    </source>
</evidence>
<feature type="transmembrane region" description="Helical" evidence="12">
    <location>
        <begin position="270"/>
        <end position="288"/>
    </location>
</feature>
<dbReference type="GO" id="GO:0006826">
    <property type="term" value="P:iron ion transport"/>
    <property type="evidence" value="ECO:0007669"/>
    <property type="project" value="TreeGrafter"/>
</dbReference>
<dbReference type="InterPro" id="IPR013121">
    <property type="entry name" value="Fe_red_NAD-bd_6"/>
</dbReference>
<feature type="signal peptide" evidence="13">
    <location>
        <begin position="1"/>
        <end position="19"/>
    </location>
</feature>
<feature type="transmembrane region" description="Helical" evidence="12">
    <location>
        <begin position="309"/>
        <end position="330"/>
    </location>
</feature>
<evidence type="ECO:0000256" key="2">
    <source>
        <dbReference type="ARBA" id="ARBA00006278"/>
    </source>
</evidence>
<evidence type="ECO:0000313" key="15">
    <source>
        <dbReference type="EMBL" id="PNP45302.1"/>
    </source>
</evidence>
<keyword evidence="3" id="KW-0813">Transport</keyword>
<dbReference type="Pfam" id="PF08030">
    <property type="entry name" value="NAD_binding_6"/>
    <property type="match status" value="1"/>
</dbReference>
<dbReference type="InterPro" id="IPR051410">
    <property type="entry name" value="Ferric/Cupric_Reductase"/>
</dbReference>
<dbReference type="InterPro" id="IPR013130">
    <property type="entry name" value="Fe3_Rdtase_TM_dom"/>
</dbReference>
<keyword evidence="6 12" id="KW-1133">Transmembrane helix</keyword>
<dbReference type="Proteomes" id="UP000236546">
    <property type="component" value="Unassembled WGS sequence"/>
</dbReference>
<reference evidence="15 16" key="1">
    <citation type="submission" date="2017-02" db="EMBL/GenBank/DDBJ databases">
        <title>Genomes of Trichoderma spp. with biocontrol activity.</title>
        <authorList>
            <person name="Gardiner D."/>
            <person name="Kazan K."/>
            <person name="Vos C."/>
            <person name="Harvey P."/>
        </authorList>
    </citation>
    <scope>NUCLEOTIDE SEQUENCE [LARGE SCALE GENOMIC DNA]</scope>
    <source>
        <strain evidence="15 16">A5MH</strain>
    </source>
</reference>
<evidence type="ECO:0000256" key="5">
    <source>
        <dbReference type="ARBA" id="ARBA00022982"/>
    </source>
</evidence>